<reference evidence="1 2" key="1">
    <citation type="journal article" date="2011" name="J. Bacteriol.">
        <title>Genome Sequence of Mycoplasma putrefaciens Type Strain KS1.</title>
        <authorList>
            <person name="Calcutt M.J."/>
            <person name="Foecking M.F."/>
        </authorList>
    </citation>
    <scope>NUCLEOTIDE SEQUENCE [LARGE SCALE GENOMIC DNA]</scope>
    <source>
        <strain evidence="2">ATCC 15718 / NCTC 10155 / C30 KS-1 / KS-1</strain>
    </source>
</reference>
<dbReference type="KEGG" id="mpf:MPUT_0247"/>
<gene>
    <name evidence="1" type="ordered locus">MPUT_0247</name>
</gene>
<dbReference type="RefSeq" id="WP_014034985.1">
    <property type="nucleotide sequence ID" value="NC_015946.1"/>
</dbReference>
<dbReference type="AlphaFoldDB" id="A0A7U4E988"/>
<evidence type="ECO:0000313" key="2">
    <source>
        <dbReference type="Proteomes" id="UP000008907"/>
    </source>
</evidence>
<dbReference type="Proteomes" id="UP000008907">
    <property type="component" value="Chromosome"/>
</dbReference>
<proteinExistence type="predicted"/>
<evidence type="ECO:0000313" key="1">
    <source>
        <dbReference type="EMBL" id="AEM68629.1"/>
    </source>
</evidence>
<organism evidence="1 2">
    <name type="scientific">Mycoplasma putrefaciens (strain ATCC 15718 / NCTC 10155 / C30 KS-1 / KS-1)</name>
    <dbReference type="NCBI Taxonomy" id="743965"/>
    <lineage>
        <taxon>Bacteria</taxon>
        <taxon>Bacillati</taxon>
        <taxon>Mycoplasmatota</taxon>
        <taxon>Mollicutes</taxon>
        <taxon>Mycoplasmataceae</taxon>
        <taxon>Mycoplasma</taxon>
    </lineage>
</organism>
<sequence>MSWNISKVDQTKIAVVYQQMGTFKTFAQAVDTAVKMAKTEKLYLDIYSDQNQLLDSLNYTKTLSVQEVYQKSISDLKLARAEKTVSKIELDQRKQDYKTNKDFNQAEWLKQLYIKAKRQYQHKIKAIKYAKFRYKIAKKTFKKSL</sequence>
<accession>A0A7U4E988</accession>
<dbReference type="EMBL" id="CP003021">
    <property type="protein sequence ID" value="AEM68629.1"/>
    <property type="molecule type" value="Genomic_DNA"/>
</dbReference>
<protein>
    <submittedName>
        <fullName evidence="1">Uncharacterized protein</fullName>
    </submittedName>
</protein>
<name>A0A7U4E988_MYCPK</name>